<dbReference type="Proteomes" id="UP000184609">
    <property type="component" value="Unassembled WGS sequence"/>
</dbReference>
<dbReference type="PANTHER" id="PTHR44591">
    <property type="entry name" value="STRESS RESPONSE REGULATOR PROTEIN 1"/>
    <property type="match status" value="1"/>
</dbReference>
<evidence type="ECO:0000313" key="4">
    <source>
        <dbReference type="EMBL" id="SHO61521.1"/>
    </source>
</evidence>
<name>A0A1M7Z9C5_9BACT</name>
<dbReference type="CDD" id="cd00156">
    <property type="entry name" value="REC"/>
    <property type="match status" value="1"/>
</dbReference>
<dbReference type="EMBL" id="FRXN01000002">
    <property type="protein sequence ID" value="SHO61521.1"/>
    <property type="molecule type" value="Genomic_DNA"/>
</dbReference>
<keyword evidence="5" id="KW-1185">Reference proteome</keyword>
<feature type="domain" description="Response regulatory" evidence="3">
    <location>
        <begin position="2"/>
        <end position="113"/>
    </location>
</feature>
<gene>
    <name evidence="4" type="ORF">SAMN04488108_1395</name>
</gene>
<dbReference type="AlphaFoldDB" id="A0A1M7Z9C5"/>
<proteinExistence type="predicted"/>
<feature type="modified residue" description="4-aspartylphosphate" evidence="2">
    <location>
        <position position="51"/>
    </location>
</feature>
<dbReference type="Pfam" id="PF00072">
    <property type="entry name" value="Response_reg"/>
    <property type="match status" value="1"/>
</dbReference>
<organism evidence="4 5">
    <name type="scientific">Algoriphagus zhangzhouensis</name>
    <dbReference type="NCBI Taxonomy" id="1073327"/>
    <lineage>
        <taxon>Bacteria</taxon>
        <taxon>Pseudomonadati</taxon>
        <taxon>Bacteroidota</taxon>
        <taxon>Cytophagia</taxon>
        <taxon>Cytophagales</taxon>
        <taxon>Cyclobacteriaceae</taxon>
        <taxon>Algoriphagus</taxon>
    </lineage>
</organism>
<dbReference type="STRING" id="1073327.SAMN04488108_1395"/>
<protein>
    <submittedName>
        <fullName evidence="4">Response regulator receiver domain-containing protein</fullName>
    </submittedName>
</protein>
<dbReference type="InterPro" id="IPR001789">
    <property type="entry name" value="Sig_transdc_resp-reg_receiver"/>
</dbReference>
<dbReference type="OrthoDB" id="9789181at2"/>
<evidence type="ECO:0000313" key="5">
    <source>
        <dbReference type="Proteomes" id="UP000184609"/>
    </source>
</evidence>
<dbReference type="RefSeq" id="WP_073571063.1">
    <property type="nucleotide sequence ID" value="NZ_FRXN01000002.1"/>
</dbReference>
<dbReference type="Gene3D" id="3.40.50.2300">
    <property type="match status" value="1"/>
</dbReference>
<dbReference type="PANTHER" id="PTHR44591:SF25">
    <property type="entry name" value="CHEMOTAXIS TWO-COMPONENT RESPONSE REGULATOR"/>
    <property type="match status" value="1"/>
</dbReference>
<accession>A0A1M7Z9C5</accession>
<dbReference type="InterPro" id="IPR011006">
    <property type="entry name" value="CheY-like_superfamily"/>
</dbReference>
<dbReference type="SUPFAM" id="SSF52172">
    <property type="entry name" value="CheY-like"/>
    <property type="match status" value="1"/>
</dbReference>
<dbReference type="InterPro" id="IPR050595">
    <property type="entry name" value="Bact_response_regulator"/>
</dbReference>
<keyword evidence="1 2" id="KW-0597">Phosphoprotein</keyword>
<dbReference type="GO" id="GO:0000160">
    <property type="term" value="P:phosphorelay signal transduction system"/>
    <property type="evidence" value="ECO:0007669"/>
    <property type="project" value="InterPro"/>
</dbReference>
<evidence type="ECO:0000256" key="1">
    <source>
        <dbReference type="ARBA" id="ARBA00022553"/>
    </source>
</evidence>
<evidence type="ECO:0000259" key="3">
    <source>
        <dbReference type="PROSITE" id="PS50110"/>
    </source>
</evidence>
<sequence length="113" mass="12935">MNALIIDDEVDLCSLLSIQLRSMGVPNEFVNTIREAKVKFRENNYEIIFLDLNLTDGSGFEMLDFIKGYPKNQKVIVISAYDSERKKVIEQGADFFLPKPFTKKKVAEILDSI</sequence>
<dbReference type="PROSITE" id="PS50110">
    <property type="entry name" value="RESPONSE_REGULATORY"/>
    <property type="match status" value="1"/>
</dbReference>
<dbReference type="SMART" id="SM00448">
    <property type="entry name" value="REC"/>
    <property type="match status" value="1"/>
</dbReference>
<reference evidence="5" key="1">
    <citation type="submission" date="2016-12" db="EMBL/GenBank/DDBJ databases">
        <authorList>
            <person name="Varghese N."/>
            <person name="Submissions S."/>
        </authorList>
    </citation>
    <scope>NUCLEOTIDE SEQUENCE [LARGE SCALE GENOMIC DNA]</scope>
    <source>
        <strain evidence="5">DSM 25035</strain>
    </source>
</reference>
<evidence type="ECO:0000256" key="2">
    <source>
        <dbReference type="PROSITE-ProRule" id="PRU00169"/>
    </source>
</evidence>